<protein>
    <submittedName>
        <fullName evidence="10">DUF421 domain-containing protein</fullName>
    </submittedName>
</protein>
<feature type="transmembrane region" description="Helical" evidence="7">
    <location>
        <begin position="59"/>
        <end position="81"/>
    </location>
</feature>
<dbReference type="InterPro" id="IPR048454">
    <property type="entry name" value="YetF_N"/>
</dbReference>
<evidence type="ECO:0000256" key="5">
    <source>
        <dbReference type="ARBA" id="ARBA00022989"/>
    </source>
</evidence>
<dbReference type="PANTHER" id="PTHR34582:SF7">
    <property type="entry name" value="UPF0702 TRANSMEMBRANE PROTEIN YDFS"/>
    <property type="match status" value="1"/>
</dbReference>
<sequence length="235" mass="26416">MQAYLDVVIRSVSAILLLLLIAKILGKQTISNMTFHDFVTGITLGAVASNLAFNKNIKSSYMILALIIIAGTSLLLSVIALKNHKMRKWISGSPTVLIEGGRILEGNMQKVRFSMDSLDQALRGNGIFNIEEVEYAVLEDNGMVSVLKKEKYQYVTKKDMKLHLQPQSFPLELIMDGTPMENNLKNNGLTEEWLEAELNRKGKKISDVFYGVRGTQQQLVFDFYEDGIQKPVDQE</sequence>
<dbReference type="Proteomes" id="UP000463051">
    <property type="component" value="Unassembled WGS sequence"/>
</dbReference>
<comment type="subcellular location">
    <subcellularLocation>
        <location evidence="1">Cell membrane</location>
        <topology evidence="1">Multi-pass membrane protein</topology>
    </subcellularLocation>
</comment>
<feature type="domain" description="YetF C-terminal" evidence="8">
    <location>
        <begin position="82"/>
        <end position="211"/>
    </location>
</feature>
<accession>A0A7X2L425</accession>
<dbReference type="InterPro" id="IPR007353">
    <property type="entry name" value="DUF421"/>
</dbReference>
<keyword evidence="4 7" id="KW-0812">Transmembrane</keyword>
<evidence type="ECO:0000259" key="9">
    <source>
        <dbReference type="Pfam" id="PF20730"/>
    </source>
</evidence>
<evidence type="ECO:0000256" key="6">
    <source>
        <dbReference type="ARBA" id="ARBA00023136"/>
    </source>
</evidence>
<dbReference type="PANTHER" id="PTHR34582">
    <property type="entry name" value="UPF0702 TRANSMEMBRANE PROTEIN YCAP"/>
    <property type="match status" value="1"/>
</dbReference>
<feature type="domain" description="YetF-like N-terminal transmembrane" evidence="9">
    <location>
        <begin position="4"/>
        <end position="77"/>
    </location>
</feature>
<evidence type="ECO:0000256" key="3">
    <source>
        <dbReference type="ARBA" id="ARBA00022475"/>
    </source>
</evidence>
<evidence type="ECO:0000256" key="4">
    <source>
        <dbReference type="ARBA" id="ARBA00022692"/>
    </source>
</evidence>
<dbReference type="Gene3D" id="3.30.240.20">
    <property type="entry name" value="bsu07140 like domains"/>
    <property type="match status" value="2"/>
</dbReference>
<proteinExistence type="inferred from homology"/>
<keyword evidence="3" id="KW-1003">Cell membrane</keyword>
<dbReference type="InterPro" id="IPR023090">
    <property type="entry name" value="UPF0702_alpha/beta_dom_sf"/>
</dbReference>
<dbReference type="Pfam" id="PF04239">
    <property type="entry name" value="DUF421"/>
    <property type="match status" value="1"/>
</dbReference>
<evidence type="ECO:0000313" key="10">
    <source>
        <dbReference type="EMBL" id="MRN56019.1"/>
    </source>
</evidence>
<evidence type="ECO:0000259" key="8">
    <source>
        <dbReference type="Pfam" id="PF04239"/>
    </source>
</evidence>
<comment type="caution">
    <text evidence="10">The sequence shown here is derived from an EMBL/GenBank/DDBJ whole genome shotgun (WGS) entry which is preliminary data.</text>
</comment>
<evidence type="ECO:0000313" key="11">
    <source>
        <dbReference type="Proteomes" id="UP000463051"/>
    </source>
</evidence>
<name>A0A7X2L425_9BACL</name>
<comment type="similarity">
    <text evidence="2">Belongs to the UPF0702 family.</text>
</comment>
<dbReference type="RefSeq" id="WP_154121512.1">
    <property type="nucleotide sequence ID" value="NZ_WJXB01000011.1"/>
</dbReference>
<dbReference type="Pfam" id="PF20730">
    <property type="entry name" value="YetF_N"/>
    <property type="match status" value="1"/>
</dbReference>
<gene>
    <name evidence="10" type="ORF">GJB61_23885</name>
</gene>
<reference evidence="10 11" key="1">
    <citation type="submission" date="2019-11" db="EMBL/GenBank/DDBJ databases">
        <title>Paenibacillus monticola sp. nov., a novel PGPR strain isolated from mountain sample in China.</title>
        <authorList>
            <person name="Zhao Q."/>
            <person name="Li H.-P."/>
            <person name="Zhang J.-L."/>
        </authorList>
    </citation>
    <scope>NUCLEOTIDE SEQUENCE [LARGE SCALE GENOMIC DNA]</scope>
    <source>
        <strain evidence="10 11">LC-T2</strain>
    </source>
</reference>
<dbReference type="AlphaFoldDB" id="A0A7X2L425"/>
<evidence type="ECO:0000256" key="2">
    <source>
        <dbReference type="ARBA" id="ARBA00006448"/>
    </source>
</evidence>
<dbReference type="EMBL" id="WJXB01000011">
    <property type="protein sequence ID" value="MRN56019.1"/>
    <property type="molecule type" value="Genomic_DNA"/>
</dbReference>
<evidence type="ECO:0000256" key="1">
    <source>
        <dbReference type="ARBA" id="ARBA00004651"/>
    </source>
</evidence>
<feature type="transmembrane region" description="Helical" evidence="7">
    <location>
        <begin position="7"/>
        <end position="26"/>
    </location>
</feature>
<keyword evidence="5 7" id="KW-1133">Transmembrane helix</keyword>
<keyword evidence="6 7" id="KW-0472">Membrane</keyword>
<keyword evidence="11" id="KW-1185">Reference proteome</keyword>
<organism evidence="10 11">
    <name type="scientific">Paenibacillus monticola</name>
    <dbReference type="NCBI Taxonomy" id="2666075"/>
    <lineage>
        <taxon>Bacteria</taxon>
        <taxon>Bacillati</taxon>
        <taxon>Bacillota</taxon>
        <taxon>Bacilli</taxon>
        <taxon>Bacillales</taxon>
        <taxon>Paenibacillaceae</taxon>
        <taxon>Paenibacillus</taxon>
    </lineage>
</organism>
<dbReference type="GO" id="GO:0005886">
    <property type="term" value="C:plasma membrane"/>
    <property type="evidence" value="ECO:0007669"/>
    <property type="project" value="UniProtKB-SubCell"/>
</dbReference>
<evidence type="ECO:0000256" key="7">
    <source>
        <dbReference type="SAM" id="Phobius"/>
    </source>
</evidence>